<organism evidence="1">
    <name type="scientific">uncultured marine thaumarchaeote KM3_162_H04</name>
    <dbReference type="NCBI Taxonomy" id="1456033"/>
    <lineage>
        <taxon>Archaea</taxon>
        <taxon>Nitrososphaerota</taxon>
        <taxon>environmental samples</taxon>
    </lineage>
</organism>
<evidence type="ECO:0000313" key="1">
    <source>
        <dbReference type="EMBL" id="AIF03257.1"/>
    </source>
</evidence>
<dbReference type="PANTHER" id="PTHR40274:SF3">
    <property type="entry name" value="VIRGINIAMYCIN B LYASE"/>
    <property type="match status" value="1"/>
</dbReference>
<dbReference type="EMBL" id="KF900674">
    <property type="protein sequence ID" value="AIF03257.1"/>
    <property type="molecule type" value="Genomic_DNA"/>
</dbReference>
<dbReference type="InterPro" id="IPR015943">
    <property type="entry name" value="WD40/YVTN_repeat-like_dom_sf"/>
</dbReference>
<dbReference type="InterPro" id="IPR051344">
    <property type="entry name" value="Vgb"/>
</dbReference>
<dbReference type="PANTHER" id="PTHR40274">
    <property type="entry name" value="VIRGINIAMYCIN B LYASE"/>
    <property type="match status" value="1"/>
</dbReference>
<dbReference type="GO" id="GO:0016829">
    <property type="term" value="F:lyase activity"/>
    <property type="evidence" value="ECO:0007669"/>
    <property type="project" value="UniProtKB-KW"/>
</dbReference>
<sequence>MKTRKKGILFFAVVAGIMLTSAVTLAVNPAQWLDDSSDFDEITAEELDAFDLDALGLDLELGYSGDQLSQFCSANELAGSNEHVKEYKIPTACTQPLAITVDHNGIVWFAQTNTGKVAKFDPLTETFTEYDNSVWKNVEKIFIATAIENNVEPTKLRSMMWGIDYFPDGSVWFTDEATDAIWKFSIDDESYNRISYSQTDESKSSLPQKLVIEGSKIIINDFTGGRLSFLDYAQNEQGLLHYAIPSVMENAVTSDFAIDSDKNVWYTNWVPSGQGILVKFDYPAYEFQSAQGEVTQGLLLQDFVEWYNFPAGLTTPNGVAVGPEQKIWLADTSSNYFFSFDPKIEEFTKYVTSIPTIDSYGNASGFIKNPVSRPYWIEHSDGNLIMNEHNANRIGVFNPSSETLVEYTVPSRNPNWQDCAGIDNCGLAQVFDFAVAGEKIWFTEWVENNIGVVDTSIPLPFSIVIDKDKITLEKGQTTQITLEVTKTGSANMYDASVNSSLTSTFSDIIITHENNFSLSDKTTISVEIMVSEHALSGTHKVLLGAYTDDIAVSQFITVTVM</sequence>
<reference evidence="1" key="1">
    <citation type="journal article" date="2014" name="Genome Biol. Evol.">
        <title>Pangenome evidence for extensive interdomain horizontal transfer affecting lineage core and shell genes in uncultured planktonic thaumarchaeota and euryarchaeota.</title>
        <authorList>
            <person name="Deschamps P."/>
            <person name="Zivanovic Y."/>
            <person name="Moreira D."/>
            <person name="Rodriguez-Valera F."/>
            <person name="Lopez-Garcia P."/>
        </authorList>
    </citation>
    <scope>NUCLEOTIDE SEQUENCE</scope>
</reference>
<dbReference type="Gene3D" id="2.130.10.10">
    <property type="entry name" value="YVTN repeat-like/Quinoprotein amine dehydrogenase"/>
    <property type="match status" value="2"/>
</dbReference>
<dbReference type="SUPFAM" id="SSF63829">
    <property type="entry name" value="Calcium-dependent phosphotriesterase"/>
    <property type="match status" value="1"/>
</dbReference>
<proteinExistence type="predicted"/>
<keyword evidence="1" id="KW-0456">Lyase</keyword>
<dbReference type="AlphaFoldDB" id="A0A075GMS6"/>
<accession>A0A075GMS6</accession>
<name>A0A075GMS6_9ARCH</name>
<protein>
    <submittedName>
        <fullName evidence="1">Streptogramin lyase</fullName>
    </submittedName>
</protein>